<dbReference type="RefSeq" id="WP_263052756.1">
    <property type="nucleotide sequence ID" value="NZ_CP106735.1"/>
</dbReference>
<dbReference type="InterPro" id="IPR013783">
    <property type="entry name" value="Ig-like_fold"/>
</dbReference>
<dbReference type="InterPro" id="IPR026444">
    <property type="entry name" value="Secre_tail"/>
</dbReference>
<reference evidence="4" key="1">
    <citation type="submission" date="2022-10" db="EMBL/GenBank/DDBJ databases">
        <title>Comparative genomics and taxonomic characterization of three novel marine species of genus Reichenbachiella exhibiting antioxidant and polysaccharide degradation activities.</title>
        <authorList>
            <person name="Muhammad N."/>
            <person name="Lee Y.-J."/>
            <person name="Ko J."/>
            <person name="Kim S.-G."/>
        </authorList>
    </citation>
    <scope>NUCLEOTIDE SEQUENCE</scope>
    <source>
        <strain evidence="4">Wsw4-B4</strain>
    </source>
</reference>
<proteinExistence type="predicted"/>
<sequence length="1350" mass="145332">MNTTKLRMTVFAVLLHLVGFSQPSNWGDLNRWESLNPGGGGQIQDIYFDQNVEGRIWFSSDMEGVYRSDDSGQSWKFVSQDLSHGMAFVIAQEVNGNKTYQGGLHGAHFSTNAGASNHHNVTWDLIPETKGDAIASIAISPDKQTVVLAPGWQNKDPQKGQGSLIDPIQNLTTDKFNGGREVYVSTDAGQTWNTRTYESQDGYRNVFGVSIHPTNGNIYLGSGAGVYVSTNNGTSFSRISDPSQALGDAGNAVNISKRPDGGSRGVGLSPDGKYIYAVYQTVADASYSNKRWAVFAAKTSTSGITGGWQMIMNGLSDEAEWYDPKVDPRSTASQHRLMIGTVWNGNQNRVGLWEATVNIDGSNNITSHVWQEILNMPKNGRCFDFEPSWERRDFIVRAYDYTPTSWSSHEIISMGGMNVFIGDATGADFPCSSWNEVYGEVISYQDGLAMSHERGFTSTYCYDVDAYGSYMIQGNADHGILQSLDNGYSWTAEHGPTGITNSMSVLTIPVTPALVLADMRKGYGAPNQAVGGLYAKVIDENSIGVKEDWKLVGGEVPNTQGTNYGLPSRNYRALIHDPNIPQRVYVSTRGKSGVAEGGIYMTDDIVAVYNGTGTWSKITPSDMDYRDLRDIWVDPNNSNYVYARSAGSGNSGSLYRGVRSGNNYTWTNMESDCRNASDLYVWNKSGQTWLVAAAQINGDYAVYVNQDPQNSNWNSIASWIDTGMDVAKSLTLRPEKWVESNDPVEFSGLAAHDNMIVTTTFVGNHKKGLGAFMGILNNDGTASWTDWSLASGNNRLIENPTGLQAKVKIENGKPYYYVALATTGAWRRQMSGCGVSATKTSHNFPSSGGSTTITITSPEAFTVSDNQGFINTSLSGQVLTITATPNSGSSARSGEVTVSGCSTTIIQISQDGTGSTGGSSGMEDFNNMPSANQWSDGTFTGNDAIEWSYFQVKRTSSINGNTIKLDNSANGTVSATITGGLTAISLMAAPTGTGSPSGVEIIVDGVVLQSFAIDNGAAPQLFEIQNLDIQGAFNLSIKGFNNSDVQIDDISWTGNIPTTYTLNVTNGSGSGDYLAGTSVNVSANAAPSGQVFDVWTGGVSILADKFSANTTLTMPTNGVNITATYKIVTSTNGGMEDFSNMPTANQWVNGSYIGNNGIVWEYTQAKRTNAINSYTIKLDNNNGGELSANIGGGIGDLTFQAAPTGTANTSGVEVFVNGTSIGTEEISIATTETVTFSNINVSGTFELVFKGYNNADIQIDDISWTSNSGARIQTTTNKPTLHQISLYPNPMDHYVKLNTPNTVELSIYNTYGQLVLRQFTNADGKVDVSHLKKGLYIAKIEGTSFKLFKK</sequence>
<dbReference type="SUPFAM" id="SSF110296">
    <property type="entry name" value="Oligoxyloglucan reducing end-specific cellobiohydrolase"/>
    <property type="match status" value="1"/>
</dbReference>
<dbReference type="InterPro" id="IPR044060">
    <property type="entry name" value="Bacterial_rp_domain"/>
</dbReference>
<feature type="domain" description="Secretion system C-terminal sorting" evidence="2">
    <location>
        <begin position="1286"/>
        <end position="1349"/>
    </location>
</feature>
<dbReference type="Pfam" id="PF18998">
    <property type="entry name" value="Flg_new_2"/>
    <property type="match status" value="1"/>
</dbReference>
<feature type="domain" description="Bacterial repeat" evidence="3">
    <location>
        <begin position="1061"/>
        <end position="1127"/>
    </location>
</feature>
<dbReference type="Gene3D" id="2.60.40.10">
    <property type="entry name" value="Immunoglobulins"/>
    <property type="match status" value="1"/>
</dbReference>
<feature type="signal peptide" evidence="1">
    <location>
        <begin position="1"/>
        <end position="26"/>
    </location>
</feature>
<gene>
    <name evidence="4" type="ORF">N7E81_07935</name>
</gene>
<organism evidence="4 5">
    <name type="scientific">Reichenbachiella carrageenanivorans</name>
    <dbReference type="NCBI Taxonomy" id="2979869"/>
    <lineage>
        <taxon>Bacteria</taxon>
        <taxon>Pseudomonadati</taxon>
        <taxon>Bacteroidota</taxon>
        <taxon>Cytophagia</taxon>
        <taxon>Cytophagales</taxon>
        <taxon>Reichenbachiellaceae</taxon>
        <taxon>Reichenbachiella</taxon>
    </lineage>
</organism>
<evidence type="ECO:0000313" key="4">
    <source>
        <dbReference type="EMBL" id="UXX81027.1"/>
    </source>
</evidence>
<evidence type="ECO:0000259" key="2">
    <source>
        <dbReference type="Pfam" id="PF18962"/>
    </source>
</evidence>
<dbReference type="Gene3D" id="2.130.10.10">
    <property type="entry name" value="YVTN repeat-like/Quinoprotein amine dehydrogenase"/>
    <property type="match status" value="3"/>
</dbReference>
<dbReference type="InterPro" id="IPR024361">
    <property type="entry name" value="BACON"/>
</dbReference>
<dbReference type="CDD" id="cd14948">
    <property type="entry name" value="BACON"/>
    <property type="match status" value="1"/>
</dbReference>
<protein>
    <submittedName>
        <fullName evidence="4">T9SS type A sorting domain-containing protein</fullName>
    </submittedName>
</protein>
<accession>A0ABY6D4E6</accession>
<evidence type="ECO:0000313" key="5">
    <source>
        <dbReference type="Proteomes" id="UP001062165"/>
    </source>
</evidence>
<dbReference type="NCBIfam" id="TIGR04183">
    <property type="entry name" value="Por_Secre_tail"/>
    <property type="match status" value="1"/>
</dbReference>
<keyword evidence="5" id="KW-1185">Reference proteome</keyword>
<evidence type="ECO:0000259" key="3">
    <source>
        <dbReference type="Pfam" id="PF18998"/>
    </source>
</evidence>
<dbReference type="Proteomes" id="UP001062165">
    <property type="component" value="Chromosome"/>
</dbReference>
<name>A0ABY6D4E6_9BACT</name>
<evidence type="ECO:0000256" key="1">
    <source>
        <dbReference type="SAM" id="SignalP"/>
    </source>
</evidence>
<feature type="chain" id="PRO_5045740067" evidence="1">
    <location>
        <begin position="27"/>
        <end position="1350"/>
    </location>
</feature>
<dbReference type="Pfam" id="PF18962">
    <property type="entry name" value="Por_Secre_tail"/>
    <property type="match status" value="1"/>
</dbReference>
<dbReference type="InterPro" id="IPR015943">
    <property type="entry name" value="WD40/YVTN_repeat-like_dom_sf"/>
</dbReference>
<keyword evidence="1" id="KW-0732">Signal</keyword>
<dbReference type="EMBL" id="CP106735">
    <property type="protein sequence ID" value="UXX81027.1"/>
    <property type="molecule type" value="Genomic_DNA"/>
</dbReference>